<evidence type="ECO:0000313" key="3">
    <source>
        <dbReference type="Proteomes" id="UP000177506"/>
    </source>
</evidence>
<feature type="domain" description="Sugar 3,4-ketoisomerase QdtA cupin" evidence="1">
    <location>
        <begin position="9"/>
        <end position="134"/>
    </location>
</feature>
<evidence type="ECO:0000259" key="1">
    <source>
        <dbReference type="Pfam" id="PF05523"/>
    </source>
</evidence>
<dbReference type="InterPro" id="IPR011051">
    <property type="entry name" value="RmlC_Cupin_sf"/>
</dbReference>
<proteinExistence type="predicted"/>
<dbReference type="EMBL" id="MDZA01000442">
    <property type="protein sequence ID" value="OGX81669.1"/>
    <property type="molecule type" value="Genomic_DNA"/>
</dbReference>
<dbReference type="InterPro" id="IPR014710">
    <property type="entry name" value="RmlC-like_jellyroll"/>
</dbReference>
<protein>
    <recommendedName>
        <fullName evidence="1">Sugar 3,4-ketoisomerase QdtA cupin domain-containing protein</fullName>
    </recommendedName>
</protein>
<dbReference type="CDD" id="cd20292">
    <property type="entry name" value="cupin_QdtA-like"/>
    <property type="match status" value="1"/>
</dbReference>
<gene>
    <name evidence="2" type="ORF">BEN49_14975</name>
</gene>
<accession>A0A1G1SSS5</accession>
<sequence>MPDFPDPYLIALPKLGAPDIGYISVADGQGAEVPFAVQRVFWTYYTPESIVRGRHAHHRTEQVLVAVAGRITVVTETAAGALHTFRLEDPRMGLYVPPFTWHTMQYSHSAVQLVLASQPYDEADYIRDYDQFRALGPGRPAG</sequence>
<dbReference type="Proteomes" id="UP000177506">
    <property type="component" value="Unassembled WGS sequence"/>
</dbReference>
<dbReference type="SUPFAM" id="SSF51182">
    <property type="entry name" value="RmlC-like cupins"/>
    <property type="match status" value="1"/>
</dbReference>
<dbReference type="InterPro" id="IPR008894">
    <property type="entry name" value="QdtA_cupin_dom"/>
</dbReference>
<comment type="caution">
    <text evidence="2">The sequence shown here is derived from an EMBL/GenBank/DDBJ whole genome shotgun (WGS) entry which is preliminary data.</text>
</comment>
<name>A0A1G1SSS5_9BACT</name>
<keyword evidence="3" id="KW-1185">Reference proteome</keyword>
<dbReference type="Gene3D" id="2.60.120.10">
    <property type="entry name" value="Jelly Rolls"/>
    <property type="match status" value="1"/>
</dbReference>
<dbReference type="RefSeq" id="WP_070747096.1">
    <property type="nucleotide sequence ID" value="NZ_MDZA01000442.1"/>
</dbReference>
<organism evidence="2 3">
    <name type="scientific">Hymenobacter coccineus</name>
    <dbReference type="NCBI Taxonomy" id="1908235"/>
    <lineage>
        <taxon>Bacteria</taxon>
        <taxon>Pseudomonadati</taxon>
        <taxon>Bacteroidota</taxon>
        <taxon>Cytophagia</taxon>
        <taxon>Cytophagales</taxon>
        <taxon>Hymenobacteraceae</taxon>
        <taxon>Hymenobacter</taxon>
    </lineage>
</organism>
<reference evidence="2 3" key="1">
    <citation type="submission" date="2016-08" db="EMBL/GenBank/DDBJ databases">
        <title>Hymenobacter coccineus sp. nov., Hymenobacter lapidarius sp. nov. and Hymenobacter glacialis sp. nov., isolated from Antarctic soil.</title>
        <authorList>
            <person name="Sedlacek I."/>
            <person name="Kralova S."/>
            <person name="Kyrova K."/>
            <person name="Maslanova I."/>
            <person name="Stankova E."/>
            <person name="Vrbovska V."/>
            <person name="Nemec M."/>
            <person name="Bartak M."/>
            <person name="Svec P."/>
            <person name="Busse H.-J."/>
            <person name="Pantucek R."/>
        </authorList>
    </citation>
    <scope>NUCLEOTIDE SEQUENCE [LARGE SCALE GENOMIC DNA]</scope>
    <source>
        <strain evidence="2 3">CCM 8649</strain>
    </source>
</reference>
<evidence type="ECO:0000313" key="2">
    <source>
        <dbReference type="EMBL" id="OGX81669.1"/>
    </source>
</evidence>
<dbReference type="Pfam" id="PF05523">
    <property type="entry name" value="FdtA"/>
    <property type="match status" value="1"/>
</dbReference>
<dbReference type="AlphaFoldDB" id="A0A1G1SSS5"/>
<dbReference type="OrthoDB" id="9795513at2"/>